<reference evidence="2 3" key="1">
    <citation type="submission" date="2018-05" db="EMBL/GenBank/DDBJ databases">
        <title>Evolution of GPA BGCs.</title>
        <authorList>
            <person name="Waglechner N."/>
            <person name="Wright G.D."/>
        </authorList>
    </citation>
    <scope>NUCLEOTIDE SEQUENCE [LARGE SCALE GENOMIC DNA]</scope>
    <source>
        <strain evidence="2 3">A82846</strain>
    </source>
</reference>
<dbReference type="SUPFAM" id="SSF48452">
    <property type="entry name" value="TPR-like"/>
    <property type="match status" value="1"/>
</dbReference>
<accession>A0A428Z0Z3</accession>
<dbReference type="AlphaFoldDB" id="A0A428Z0Z3"/>
<dbReference type="Proteomes" id="UP000287547">
    <property type="component" value="Unassembled WGS sequence"/>
</dbReference>
<protein>
    <submittedName>
        <fullName evidence="2">Uncharacterized protein</fullName>
    </submittedName>
</protein>
<name>A0A428Z0Z3_KIBAR</name>
<dbReference type="RefSeq" id="WP_051793747.1">
    <property type="nucleotide sequence ID" value="NZ_QHKI01000036.1"/>
</dbReference>
<proteinExistence type="predicted"/>
<dbReference type="Gene3D" id="1.25.40.10">
    <property type="entry name" value="Tetratricopeptide repeat domain"/>
    <property type="match status" value="1"/>
</dbReference>
<dbReference type="InterPro" id="IPR011990">
    <property type="entry name" value="TPR-like_helical_dom_sf"/>
</dbReference>
<dbReference type="PROSITE" id="PS50005">
    <property type="entry name" value="TPR"/>
    <property type="match status" value="1"/>
</dbReference>
<organism evidence="2 3">
    <name type="scientific">Kibdelosporangium aridum</name>
    <dbReference type="NCBI Taxonomy" id="2030"/>
    <lineage>
        <taxon>Bacteria</taxon>
        <taxon>Bacillati</taxon>
        <taxon>Actinomycetota</taxon>
        <taxon>Actinomycetes</taxon>
        <taxon>Pseudonocardiales</taxon>
        <taxon>Pseudonocardiaceae</taxon>
        <taxon>Kibdelosporangium</taxon>
    </lineage>
</organism>
<gene>
    <name evidence="2" type="ORF">DMH04_33230</name>
</gene>
<keyword evidence="1" id="KW-0802">TPR repeat</keyword>
<comment type="caution">
    <text evidence="2">The sequence shown here is derived from an EMBL/GenBank/DDBJ whole genome shotgun (WGS) entry which is preliminary data.</text>
</comment>
<feature type="repeat" description="TPR" evidence="1">
    <location>
        <begin position="23"/>
        <end position="56"/>
    </location>
</feature>
<evidence type="ECO:0000256" key="1">
    <source>
        <dbReference type="PROSITE-ProRule" id="PRU00339"/>
    </source>
</evidence>
<sequence>MAKRCHLIAMRLARTSGNLRHEAQAWAGLGRALVTMGETAKAIRRFTRSLELYQRMNDRAAPEMERLIASLRR</sequence>
<dbReference type="InterPro" id="IPR019734">
    <property type="entry name" value="TPR_rpt"/>
</dbReference>
<evidence type="ECO:0000313" key="3">
    <source>
        <dbReference type="Proteomes" id="UP000287547"/>
    </source>
</evidence>
<evidence type="ECO:0000313" key="2">
    <source>
        <dbReference type="EMBL" id="RSM78529.1"/>
    </source>
</evidence>
<dbReference type="EMBL" id="QHKI01000036">
    <property type="protein sequence ID" value="RSM78529.1"/>
    <property type="molecule type" value="Genomic_DNA"/>
</dbReference>